<comment type="caution">
    <text evidence="1">The sequence shown here is derived from an EMBL/GenBank/DDBJ whole genome shotgun (WGS) entry which is preliminary data.</text>
</comment>
<proteinExistence type="predicted"/>
<sequence>MTLGFMQTWPKEMGQADSKTYFIEKIQLGLLQSDLIKGIDYVDSLEDYRSKFGGNWHSKAHLSPKLHTIRQDSSNRWKAGNDIHFAVNGRTKNRFQFAPVVKCVSVQDIEILSAMHLGSNDPRVSYADEVEFCGEKWAYALTVIVDGKQLDRNAVEVLAANDGFESVWDFFKYFDKNFKGKLVHWTNLRY</sequence>
<dbReference type="RefSeq" id="WP_133583336.1">
    <property type="nucleotide sequence ID" value="NZ_SNYV01000011.1"/>
</dbReference>
<evidence type="ECO:0000313" key="1">
    <source>
        <dbReference type="EMBL" id="TDQ79555.1"/>
    </source>
</evidence>
<dbReference type="Proteomes" id="UP000295292">
    <property type="component" value="Unassembled WGS sequence"/>
</dbReference>
<name>A0A4R6WMI3_9SPHI</name>
<accession>A0A4R6WMI3</accession>
<dbReference type="OrthoDB" id="883020at2"/>
<dbReference type="AlphaFoldDB" id="A0A4R6WMI3"/>
<keyword evidence="2" id="KW-1185">Reference proteome</keyword>
<dbReference type="EMBL" id="SNYV01000011">
    <property type="protein sequence ID" value="TDQ79555.1"/>
    <property type="molecule type" value="Genomic_DNA"/>
</dbReference>
<reference evidence="1 2" key="1">
    <citation type="submission" date="2019-03" db="EMBL/GenBank/DDBJ databases">
        <title>Genomic Encyclopedia of Archaeal and Bacterial Type Strains, Phase II (KMG-II): from individual species to whole genera.</title>
        <authorList>
            <person name="Goeker M."/>
        </authorList>
    </citation>
    <scope>NUCLEOTIDE SEQUENCE [LARGE SCALE GENOMIC DNA]</scope>
    <source>
        <strain evidence="1 2">DSM 28353</strain>
    </source>
</reference>
<protein>
    <submittedName>
        <fullName evidence="1">Uncharacterized protein</fullName>
    </submittedName>
</protein>
<evidence type="ECO:0000313" key="2">
    <source>
        <dbReference type="Proteomes" id="UP000295292"/>
    </source>
</evidence>
<organism evidence="1 2">
    <name type="scientific">Sphingobacterium yanglingense</name>
    <dbReference type="NCBI Taxonomy" id="1437280"/>
    <lineage>
        <taxon>Bacteria</taxon>
        <taxon>Pseudomonadati</taxon>
        <taxon>Bacteroidota</taxon>
        <taxon>Sphingobacteriia</taxon>
        <taxon>Sphingobacteriales</taxon>
        <taxon>Sphingobacteriaceae</taxon>
        <taxon>Sphingobacterium</taxon>
    </lineage>
</organism>
<gene>
    <name evidence="1" type="ORF">CLV99_0998</name>
</gene>